<dbReference type="InterPro" id="IPR019480">
    <property type="entry name" value="Dihydroorotate_DH_Fe-S-bd"/>
</dbReference>
<dbReference type="PIRSF" id="PIRSF006816">
    <property type="entry name" value="Cyc3_hyd_g"/>
    <property type="match status" value="1"/>
</dbReference>
<evidence type="ECO:0000313" key="14">
    <source>
        <dbReference type="EMBL" id="SEC13543.1"/>
    </source>
</evidence>
<evidence type="ECO:0000256" key="2">
    <source>
        <dbReference type="ARBA" id="ARBA00022448"/>
    </source>
</evidence>
<comment type="cofactor">
    <cofactor evidence="11">
        <name>FAD</name>
        <dbReference type="ChEBI" id="CHEBI:57692"/>
    </cofactor>
    <text evidence="11">Binds 1 FAD per subunit.</text>
</comment>
<gene>
    <name evidence="14" type="ORF">SAMN05216452_3893</name>
</gene>
<dbReference type="InterPro" id="IPR017938">
    <property type="entry name" value="Riboflavin_synthase-like_b-brl"/>
</dbReference>
<dbReference type="SUPFAM" id="SSF52343">
    <property type="entry name" value="Ferredoxin reductase-like, C-terminal NADP-linked domain"/>
    <property type="match status" value="1"/>
</dbReference>
<feature type="binding site" evidence="11">
    <location>
        <begin position="63"/>
        <end position="66"/>
    </location>
    <ligand>
        <name>FAD</name>
        <dbReference type="ChEBI" id="CHEBI:57692"/>
    </ligand>
</feature>
<evidence type="ECO:0000256" key="4">
    <source>
        <dbReference type="ARBA" id="ARBA00022714"/>
    </source>
</evidence>
<dbReference type="GO" id="GO:0006221">
    <property type="term" value="P:pyrimidine nucleotide biosynthetic process"/>
    <property type="evidence" value="ECO:0007669"/>
    <property type="project" value="InterPro"/>
</dbReference>
<keyword evidence="15" id="KW-1185">Reference proteome</keyword>
<comment type="cofactor">
    <cofactor evidence="10">
        <name>[2Fe-2S] cluster</name>
        <dbReference type="ChEBI" id="CHEBI:190135"/>
    </cofactor>
</comment>
<dbReference type="InterPro" id="IPR039261">
    <property type="entry name" value="FNR_nucleotide-bd"/>
</dbReference>
<organism evidence="14 15">
    <name type="scientific">Nitratireductor aquibiodomus</name>
    <dbReference type="NCBI Taxonomy" id="204799"/>
    <lineage>
        <taxon>Bacteria</taxon>
        <taxon>Pseudomonadati</taxon>
        <taxon>Pseudomonadota</taxon>
        <taxon>Alphaproteobacteria</taxon>
        <taxon>Hyphomicrobiales</taxon>
        <taxon>Phyllobacteriaceae</taxon>
        <taxon>Nitratireductor</taxon>
    </lineage>
</organism>
<name>A0A1H4Q1M7_9HYPH</name>
<reference evidence="15" key="1">
    <citation type="submission" date="2016-10" db="EMBL/GenBank/DDBJ databases">
        <authorList>
            <person name="Varghese N."/>
            <person name="Submissions S."/>
        </authorList>
    </citation>
    <scope>NUCLEOTIDE SEQUENCE [LARGE SCALE GENOMIC DNA]</scope>
    <source>
        <strain evidence="15">ES.061</strain>
    </source>
</reference>
<evidence type="ECO:0000256" key="9">
    <source>
        <dbReference type="ARBA" id="ARBA00023014"/>
    </source>
</evidence>
<dbReference type="CDD" id="cd06218">
    <property type="entry name" value="DHOD_e_trans"/>
    <property type="match status" value="1"/>
</dbReference>
<proteinExistence type="inferred from homology"/>
<comment type="similarity">
    <text evidence="1">Belongs to the PyrK family.</text>
</comment>
<evidence type="ECO:0000256" key="11">
    <source>
        <dbReference type="PIRSR" id="PIRSR006816-1"/>
    </source>
</evidence>
<evidence type="ECO:0000313" key="15">
    <source>
        <dbReference type="Proteomes" id="UP000199064"/>
    </source>
</evidence>
<evidence type="ECO:0000256" key="8">
    <source>
        <dbReference type="ARBA" id="ARBA00023004"/>
    </source>
</evidence>
<protein>
    <submittedName>
        <fullName evidence="14">Dihydroorotate dehydrogenase electron transfer subunit</fullName>
    </submittedName>
</protein>
<dbReference type="InterPro" id="IPR017927">
    <property type="entry name" value="FAD-bd_FR_type"/>
</dbReference>
<dbReference type="Gene3D" id="3.40.50.80">
    <property type="entry name" value="Nucleotide-binding domain of ferredoxin-NADP reductase (FNR) module"/>
    <property type="match status" value="1"/>
</dbReference>
<dbReference type="InterPro" id="IPR037117">
    <property type="entry name" value="Dihydroorotate_DH_ele_sf"/>
</dbReference>
<dbReference type="Gene3D" id="2.40.30.10">
    <property type="entry name" value="Translation factors"/>
    <property type="match status" value="1"/>
</dbReference>
<evidence type="ECO:0000256" key="6">
    <source>
        <dbReference type="ARBA" id="ARBA00022827"/>
    </source>
</evidence>
<feature type="binding site" evidence="12">
    <location>
        <position position="234"/>
    </location>
    <ligand>
        <name>[2Fe-2S] cluster</name>
        <dbReference type="ChEBI" id="CHEBI:190135"/>
    </ligand>
</feature>
<dbReference type="Gene3D" id="2.10.240.10">
    <property type="entry name" value="Dihydroorotate dehydrogenase, electron transfer subunit"/>
    <property type="match status" value="1"/>
</dbReference>
<keyword evidence="7" id="KW-0249">Electron transport</keyword>
<dbReference type="SUPFAM" id="SSF63380">
    <property type="entry name" value="Riboflavin synthase domain-like"/>
    <property type="match status" value="1"/>
</dbReference>
<dbReference type="RefSeq" id="WP_090330085.1">
    <property type="nucleotide sequence ID" value="NZ_FNSL01000002.1"/>
</dbReference>
<dbReference type="InterPro" id="IPR012165">
    <property type="entry name" value="Cyt_c3_hydrogenase_gsu"/>
</dbReference>
<dbReference type="GO" id="GO:0016491">
    <property type="term" value="F:oxidoreductase activity"/>
    <property type="evidence" value="ECO:0007669"/>
    <property type="project" value="InterPro"/>
</dbReference>
<feature type="binding site" evidence="12">
    <location>
        <position position="242"/>
    </location>
    <ligand>
        <name>[2Fe-2S] cluster</name>
        <dbReference type="ChEBI" id="CHEBI:190135"/>
    </ligand>
</feature>
<feature type="binding site" evidence="11">
    <location>
        <begin position="87"/>
        <end position="88"/>
    </location>
    <ligand>
        <name>FAD</name>
        <dbReference type="ChEBI" id="CHEBI:57692"/>
    </ligand>
</feature>
<dbReference type="InterPro" id="IPR050353">
    <property type="entry name" value="PyrK_electron_transfer"/>
</dbReference>
<accession>A0A1H4Q1M7</accession>
<dbReference type="Proteomes" id="UP000199064">
    <property type="component" value="Unassembled WGS sequence"/>
</dbReference>
<comment type="cofactor">
    <cofactor evidence="12">
        <name>[2Fe-2S] cluster</name>
        <dbReference type="ChEBI" id="CHEBI:190135"/>
    </cofactor>
    <text evidence="12">Binds 1 [2Fe-2S] cluster per subunit.</text>
</comment>
<feature type="domain" description="FAD-binding FR-type" evidence="13">
    <location>
        <begin position="9"/>
        <end position="112"/>
    </location>
</feature>
<dbReference type="AlphaFoldDB" id="A0A1H4Q1M7"/>
<evidence type="ECO:0000256" key="12">
    <source>
        <dbReference type="PIRSR" id="PIRSR006816-2"/>
    </source>
</evidence>
<evidence type="ECO:0000259" key="13">
    <source>
        <dbReference type="PROSITE" id="PS51384"/>
    </source>
</evidence>
<keyword evidence="5 12" id="KW-0479">Metal-binding</keyword>
<dbReference type="Pfam" id="PF10418">
    <property type="entry name" value="DHODB_Fe-S_bind"/>
    <property type="match status" value="1"/>
</dbReference>
<keyword evidence="6 11" id="KW-0274">FAD</keyword>
<evidence type="ECO:0000256" key="7">
    <source>
        <dbReference type="ARBA" id="ARBA00022982"/>
    </source>
</evidence>
<keyword evidence="4 12" id="KW-0001">2Fe-2S</keyword>
<dbReference type="EMBL" id="FNSL01000002">
    <property type="protein sequence ID" value="SEC13543.1"/>
    <property type="molecule type" value="Genomic_DNA"/>
</dbReference>
<sequence>MDDVPSIKAFELPLSVKSNEPVNGEYRLLVLAAPHDILKRCRAGQFFHLLCPQAGGETPYLRRPMSIYGFYPDRGELHFLYKVTGAGTRALATLALGDRLNVLGPLGEPFTIADDWQNLVLVARGVGLATLAPLALEANRLGRKLTAICSARHPDYLMSTDYFASLGADVITLTDAEGTSDLDNLEKVIEGLIADGRADAFYTCGSNRMLRLLQIIGERRGIPGQIALEQQMACGIGMCHCCVRPFNRGDRQVHLRVCREGPVFDMMEAIAW</sequence>
<dbReference type="PANTHER" id="PTHR43513">
    <property type="entry name" value="DIHYDROOROTATE DEHYDROGENASE B (NAD(+)), ELECTRON TRANSFER SUBUNIT"/>
    <property type="match status" value="1"/>
</dbReference>
<dbReference type="GO" id="GO:0050660">
    <property type="term" value="F:flavin adenine dinucleotide binding"/>
    <property type="evidence" value="ECO:0007669"/>
    <property type="project" value="InterPro"/>
</dbReference>
<keyword evidence="9 12" id="KW-0411">Iron-sulfur</keyword>
<keyword evidence="3 11" id="KW-0285">Flavoprotein</keyword>
<feature type="binding site" evidence="12">
    <location>
        <position position="258"/>
    </location>
    <ligand>
        <name>[2Fe-2S] cluster</name>
        <dbReference type="ChEBI" id="CHEBI:190135"/>
    </ligand>
</feature>
<feature type="binding site" evidence="12">
    <location>
        <position position="239"/>
    </location>
    <ligand>
        <name>[2Fe-2S] cluster</name>
        <dbReference type="ChEBI" id="CHEBI:190135"/>
    </ligand>
</feature>
<dbReference type="PROSITE" id="PS51384">
    <property type="entry name" value="FAD_FR"/>
    <property type="match status" value="1"/>
</dbReference>
<dbReference type="PANTHER" id="PTHR43513:SF3">
    <property type="entry name" value="DIHYDROOROTATE DEHYDROGENASE B (NAD(+)), ELECTRON TRANSFER SUBUNIT-RELATED"/>
    <property type="match status" value="1"/>
</dbReference>
<evidence type="ECO:0000256" key="5">
    <source>
        <dbReference type="ARBA" id="ARBA00022723"/>
    </source>
</evidence>
<dbReference type="GO" id="GO:0051537">
    <property type="term" value="F:2 iron, 2 sulfur cluster binding"/>
    <property type="evidence" value="ECO:0007669"/>
    <property type="project" value="UniProtKB-KW"/>
</dbReference>
<keyword evidence="8 12" id="KW-0408">Iron</keyword>
<evidence type="ECO:0000256" key="10">
    <source>
        <dbReference type="ARBA" id="ARBA00034078"/>
    </source>
</evidence>
<keyword evidence="2" id="KW-0813">Transport</keyword>
<evidence type="ECO:0000256" key="3">
    <source>
        <dbReference type="ARBA" id="ARBA00022630"/>
    </source>
</evidence>
<dbReference type="GO" id="GO:0046872">
    <property type="term" value="F:metal ion binding"/>
    <property type="evidence" value="ECO:0007669"/>
    <property type="project" value="UniProtKB-KW"/>
</dbReference>
<evidence type="ECO:0000256" key="1">
    <source>
        <dbReference type="ARBA" id="ARBA00006422"/>
    </source>
</evidence>